<evidence type="ECO:0000256" key="1">
    <source>
        <dbReference type="SAM" id="MobiDB-lite"/>
    </source>
</evidence>
<feature type="compositionally biased region" description="Polar residues" evidence="1">
    <location>
        <begin position="9"/>
        <end position="20"/>
    </location>
</feature>
<feature type="compositionally biased region" description="Basic and acidic residues" evidence="1">
    <location>
        <begin position="22"/>
        <end position="31"/>
    </location>
</feature>
<proteinExistence type="predicted"/>
<feature type="compositionally biased region" description="Pro residues" evidence="1">
    <location>
        <begin position="56"/>
        <end position="67"/>
    </location>
</feature>
<name>A0ABQ3LV09_9PSEU</name>
<keyword evidence="3" id="KW-1185">Reference proteome</keyword>
<dbReference type="EMBL" id="BNAY01000006">
    <property type="protein sequence ID" value="GHH26548.1"/>
    <property type="molecule type" value="Genomic_DNA"/>
</dbReference>
<sequence>MTAGVEVSMASTSTVTQPTTHAPDRVSRANRDPVPAPLPQRRSDFSPLIAIRRAPILPPPIPAPDRG</sequence>
<evidence type="ECO:0000313" key="3">
    <source>
        <dbReference type="Proteomes" id="UP000635387"/>
    </source>
</evidence>
<protein>
    <submittedName>
        <fullName evidence="2">Uncharacterized protein</fullName>
    </submittedName>
</protein>
<organism evidence="2 3">
    <name type="scientific">Amycolatopsis oliviviridis</name>
    <dbReference type="NCBI Taxonomy" id="1471590"/>
    <lineage>
        <taxon>Bacteria</taxon>
        <taxon>Bacillati</taxon>
        <taxon>Actinomycetota</taxon>
        <taxon>Actinomycetes</taxon>
        <taxon>Pseudonocardiales</taxon>
        <taxon>Pseudonocardiaceae</taxon>
        <taxon>Amycolatopsis</taxon>
    </lineage>
</organism>
<evidence type="ECO:0000313" key="2">
    <source>
        <dbReference type="EMBL" id="GHH26548.1"/>
    </source>
</evidence>
<accession>A0ABQ3LV09</accession>
<feature type="region of interest" description="Disordered" evidence="1">
    <location>
        <begin position="1"/>
        <end position="67"/>
    </location>
</feature>
<gene>
    <name evidence="2" type="ORF">GCM10017790_54110</name>
</gene>
<comment type="caution">
    <text evidence="2">The sequence shown here is derived from an EMBL/GenBank/DDBJ whole genome shotgun (WGS) entry which is preliminary data.</text>
</comment>
<reference evidence="3" key="1">
    <citation type="journal article" date="2019" name="Int. J. Syst. Evol. Microbiol.">
        <title>The Global Catalogue of Microorganisms (GCM) 10K type strain sequencing project: providing services to taxonomists for standard genome sequencing and annotation.</title>
        <authorList>
            <consortium name="The Broad Institute Genomics Platform"/>
            <consortium name="The Broad Institute Genome Sequencing Center for Infectious Disease"/>
            <person name="Wu L."/>
            <person name="Ma J."/>
        </authorList>
    </citation>
    <scope>NUCLEOTIDE SEQUENCE [LARGE SCALE GENOMIC DNA]</scope>
    <source>
        <strain evidence="3">CGMCC 4.7683</strain>
    </source>
</reference>
<dbReference type="Proteomes" id="UP000635387">
    <property type="component" value="Unassembled WGS sequence"/>
</dbReference>